<comment type="caution">
    <text evidence="1">The sequence shown here is derived from an EMBL/GenBank/DDBJ whole genome shotgun (WGS) entry which is preliminary data.</text>
</comment>
<reference evidence="2" key="1">
    <citation type="submission" date="2018-12" db="EMBL/GenBank/DDBJ databases">
        <title>Tengunoibacter tsumagoiensis gen. nov., sp. nov., Dictyobacter kobayashii sp. nov., D. alpinus sp. nov., and D. joshuensis sp. nov. and description of Dictyobacteraceae fam. nov. within the order Ktedonobacterales isolated from Tengu-no-mugimeshi.</title>
        <authorList>
            <person name="Wang C.M."/>
            <person name="Zheng Y."/>
            <person name="Sakai Y."/>
            <person name="Toyoda A."/>
            <person name="Minakuchi Y."/>
            <person name="Abe K."/>
            <person name="Yokota A."/>
            <person name="Yabe S."/>
        </authorList>
    </citation>
    <scope>NUCLEOTIDE SEQUENCE [LARGE SCALE GENOMIC DNA]</scope>
    <source>
        <strain evidence="2">Uno11</strain>
    </source>
</reference>
<sequence length="226" mass="25215">MLDHLRHLLAQDPKLAKVGLTGGLDIWLFRNSLKILEWAGSARDSYNSGNTGLIQRQAVRILDYLDGTQYVQTENIPSDIQPILVDPKIARVALLEVSQSEEPPGYLKHIGNHLREIISSPNVNDSQKKLANEINLAINNVQSWYLGVHDDAAQLIHMSPQQLHQPGTMMTLNHMFKLANNAFVGETDPATNQVKEGVSQIHYEAQRLATFDIMACSNNETSRPCV</sequence>
<dbReference type="RefSeq" id="WP_126549494.1">
    <property type="nucleotide sequence ID" value="NZ_BIFS01000001.1"/>
</dbReference>
<dbReference type="AlphaFoldDB" id="A0A402AFI2"/>
<keyword evidence="2" id="KW-1185">Reference proteome</keyword>
<dbReference type="OrthoDB" id="142316at2"/>
<evidence type="ECO:0000313" key="1">
    <source>
        <dbReference type="EMBL" id="GCE17877.1"/>
    </source>
</evidence>
<protein>
    <submittedName>
        <fullName evidence="1">Uncharacterized protein</fullName>
    </submittedName>
</protein>
<evidence type="ECO:0000313" key="2">
    <source>
        <dbReference type="Proteomes" id="UP000287188"/>
    </source>
</evidence>
<dbReference type="Proteomes" id="UP000287188">
    <property type="component" value="Unassembled WGS sequence"/>
</dbReference>
<organism evidence="1 2">
    <name type="scientific">Dictyobacter kobayashii</name>
    <dbReference type="NCBI Taxonomy" id="2014872"/>
    <lineage>
        <taxon>Bacteria</taxon>
        <taxon>Bacillati</taxon>
        <taxon>Chloroflexota</taxon>
        <taxon>Ktedonobacteria</taxon>
        <taxon>Ktedonobacterales</taxon>
        <taxon>Dictyobacteraceae</taxon>
        <taxon>Dictyobacter</taxon>
    </lineage>
</organism>
<dbReference type="EMBL" id="BIFS01000001">
    <property type="protein sequence ID" value="GCE17877.1"/>
    <property type="molecule type" value="Genomic_DNA"/>
</dbReference>
<gene>
    <name evidence="1" type="ORF">KDK_16770</name>
</gene>
<proteinExistence type="predicted"/>
<name>A0A402AFI2_9CHLR</name>
<accession>A0A402AFI2</accession>